<proteinExistence type="predicted"/>
<dbReference type="InterPro" id="IPR025447">
    <property type="entry name" value="DUF4192"/>
</dbReference>
<comment type="caution">
    <text evidence="1">The sequence shown here is derived from an EMBL/GenBank/DDBJ whole genome shotgun (WGS) entry which is preliminary data.</text>
</comment>
<evidence type="ECO:0000313" key="1">
    <source>
        <dbReference type="EMBL" id="MDJ1369866.1"/>
    </source>
</evidence>
<dbReference type="RefSeq" id="WP_026935606.1">
    <property type="nucleotide sequence ID" value="NZ_CP028426.1"/>
</dbReference>
<name>A0ABT7C3P0_9MICO</name>
<evidence type="ECO:0000313" key="2">
    <source>
        <dbReference type="Proteomes" id="UP001170379"/>
    </source>
</evidence>
<sequence>MSQTKRLRTAIDILNTVPEMVGYLPQNSLVLLPFTHGHGRACIRIDLPGPENAASPEEYALFVLHQLAQLPDANEVLFVVFTERPIVAGRVPFDAYQRAIGDALLFCGVRRRGAITVAANGWSSLDGSETGPLEELNYGAEALRFPGFDEFVAITRGTRNTRRSLLRAIEVIGTMGRELELSGVLLAWEDLLHDVRARREGGEAHAALSVASKTAAQAIVTVGFRDLLTTECILASAVYGRQIAEDLELVWMALNIDEDQIIDSLITDRLEIEPIQLPRAAEGVALLRELLAVVPERDAAAGYAALGWLEWARGSSSLSNHYSREALRRDPSHPIARLVEMASGSGVTPGWIREVGVTGGFTEGDFDELLGVTE</sequence>
<dbReference type="Pfam" id="PF13830">
    <property type="entry name" value="DUF4192"/>
    <property type="match status" value="1"/>
</dbReference>
<reference evidence="1" key="1">
    <citation type="submission" date="2018-03" db="EMBL/GenBank/DDBJ databases">
        <authorList>
            <person name="Nunes O.C."/>
            <person name="Lopes A.R."/>
            <person name="Froufe H."/>
            <person name="Munoz-Merida A."/>
            <person name="Barroso C."/>
            <person name="Egas C."/>
        </authorList>
    </citation>
    <scope>NUCLEOTIDE SEQUENCE</scope>
    <source>
        <strain evidence="1">ON4</strain>
    </source>
</reference>
<organism evidence="1 2">
    <name type="scientific">Gulosibacter molinativorax</name>
    <dbReference type="NCBI Taxonomy" id="256821"/>
    <lineage>
        <taxon>Bacteria</taxon>
        <taxon>Bacillati</taxon>
        <taxon>Actinomycetota</taxon>
        <taxon>Actinomycetes</taxon>
        <taxon>Micrococcales</taxon>
        <taxon>Microbacteriaceae</taxon>
        <taxon>Gulosibacter</taxon>
    </lineage>
</organism>
<keyword evidence="2" id="KW-1185">Reference proteome</keyword>
<reference evidence="1" key="2">
    <citation type="journal article" date="2022" name="Sci. Rep.">
        <title>In silico prediction of the enzymes involved in the degradation of the herbicide molinate by Gulosibacter molinativorax ON4T.</title>
        <authorList>
            <person name="Lopes A.R."/>
            <person name="Bunin E."/>
            <person name="Viana A.T."/>
            <person name="Froufe H."/>
            <person name="Munoz-Merida A."/>
            <person name="Pinho D."/>
            <person name="Figueiredo J."/>
            <person name="Barroso C."/>
            <person name="Vaz-Moreira I."/>
            <person name="Bellanger X."/>
            <person name="Egas C."/>
            <person name="Nunes O.C."/>
        </authorList>
    </citation>
    <scope>NUCLEOTIDE SEQUENCE</scope>
    <source>
        <strain evidence="1">ON4</strain>
    </source>
</reference>
<dbReference type="EMBL" id="PXVD01000001">
    <property type="protein sequence ID" value="MDJ1369866.1"/>
    <property type="molecule type" value="Genomic_DNA"/>
</dbReference>
<dbReference type="Proteomes" id="UP001170379">
    <property type="component" value="Unassembled WGS sequence"/>
</dbReference>
<protein>
    <submittedName>
        <fullName evidence="1">DUF4192 domain-containing protein</fullName>
    </submittedName>
</protein>
<accession>A0ABT7C3P0</accession>
<gene>
    <name evidence="1" type="ORF">C7K25_00500</name>
</gene>